<feature type="transmembrane region" description="Helical" evidence="5">
    <location>
        <begin position="260"/>
        <end position="281"/>
    </location>
</feature>
<accession>A0A0J8GU42</accession>
<feature type="transmembrane region" description="Helical" evidence="5">
    <location>
        <begin position="232"/>
        <end position="254"/>
    </location>
</feature>
<dbReference type="Gene3D" id="1.20.1530.20">
    <property type="match status" value="1"/>
</dbReference>
<dbReference type="STRING" id="1513271.XM47_12330"/>
<evidence type="ECO:0000256" key="3">
    <source>
        <dbReference type="ARBA" id="ARBA00022989"/>
    </source>
</evidence>
<dbReference type="OrthoDB" id="9806785at2"/>
<dbReference type="EMBL" id="LAZL01000020">
    <property type="protein sequence ID" value="KMT64829.1"/>
    <property type="molecule type" value="Genomic_DNA"/>
</dbReference>
<gene>
    <name evidence="6" type="ORF">XM47_12330</name>
</gene>
<name>A0A0J8GU42_9ALTE</name>
<sequence length="283" mass="30419">MKADMLTQVILPLSLFIIMLGMGLSLKRADFTRVFSQPKAVLIGISCQMLLLPMVACILIALFGLTAELAVGLLIIAFCPGGATSNMMSYLAKGDLALSISLTALVSLITPFSIPLLTALAMSFLLDTSQQFSIPIVKTILQLIVITIVPVVMGMIIHHKYPLFSAKTQQPIKVFSIVFLFLIIAGIVAKNWHDMAQFFIQTGLASFALCSLSLTLGYVISNLSNLNKAQAVSISIEVGIQNGTLALVVAGTLLGSSVMTIPAVTYSLLMFIIGGMFSWWVNR</sequence>
<organism evidence="6 7">
    <name type="scientific">Catenovulum maritimum</name>
    <dbReference type="NCBI Taxonomy" id="1513271"/>
    <lineage>
        <taxon>Bacteria</taxon>
        <taxon>Pseudomonadati</taxon>
        <taxon>Pseudomonadota</taxon>
        <taxon>Gammaproteobacteria</taxon>
        <taxon>Alteromonadales</taxon>
        <taxon>Alteromonadaceae</taxon>
        <taxon>Catenovulum</taxon>
    </lineage>
</organism>
<keyword evidence="4 5" id="KW-0472">Membrane</keyword>
<proteinExistence type="predicted"/>
<feature type="transmembrane region" description="Helical" evidence="5">
    <location>
        <begin position="6"/>
        <end position="26"/>
    </location>
</feature>
<reference evidence="6 7" key="1">
    <citation type="submission" date="2015-04" db="EMBL/GenBank/DDBJ databases">
        <title>Draft Genome Sequence of the Novel Agar-Digesting Marine Bacterium Q1.</title>
        <authorList>
            <person name="Li Y."/>
            <person name="Li D."/>
            <person name="Chen G."/>
            <person name="Du Z."/>
        </authorList>
    </citation>
    <scope>NUCLEOTIDE SEQUENCE [LARGE SCALE GENOMIC DNA]</scope>
    <source>
        <strain evidence="6 7">Q1</strain>
    </source>
</reference>
<comment type="subcellular location">
    <subcellularLocation>
        <location evidence="1">Membrane</location>
        <topology evidence="1">Multi-pass membrane protein</topology>
    </subcellularLocation>
</comment>
<dbReference type="PANTHER" id="PTHR10361">
    <property type="entry name" value="SODIUM-BILE ACID COTRANSPORTER"/>
    <property type="match status" value="1"/>
</dbReference>
<comment type="caution">
    <text evidence="6">The sequence shown here is derived from an EMBL/GenBank/DDBJ whole genome shotgun (WGS) entry which is preliminary data.</text>
</comment>
<dbReference type="InterPro" id="IPR038770">
    <property type="entry name" value="Na+/solute_symporter_sf"/>
</dbReference>
<keyword evidence="3 5" id="KW-1133">Transmembrane helix</keyword>
<dbReference type="GO" id="GO:0016020">
    <property type="term" value="C:membrane"/>
    <property type="evidence" value="ECO:0007669"/>
    <property type="project" value="UniProtKB-SubCell"/>
</dbReference>
<evidence type="ECO:0000256" key="5">
    <source>
        <dbReference type="SAM" id="Phobius"/>
    </source>
</evidence>
<protein>
    <submittedName>
        <fullName evidence="6">Bile acid:sodium symporter</fullName>
    </submittedName>
</protein>
<evidence type="ECO:0000256" key="1">
    <source>
        <dbReference type="ARBA" id="ARBA00004141"/>
    </source>
</evidence>
<feature type="transmembrane region" description="Helical" evidence="5">
    <location>
        <begin position="38"/>
        <end position="63"/>
    </location>
</feature>
<dbReference type="InterPro" id="IPR004710">
    <property type="entry name" value="Bilac:Na_transpt"/>
</dbReference>
<dbReference type="Pfam" id="PF01758">
    <property type="entry name" value="SBF"/>
    <property type="match status" value="1"/>
</dbReference>
<evidence type="ECO:0000313" key="6">
    <source>
        <dbReference type="EMBL" id="KMT64829.1"/>
    </source>
</evidence>
<evidence type="ECO:0000313" key="7">
    <source>
        <dbReference type="Proteomes" id="UP000037600"/>
    </source>
</evidence>
<feature type="transmembrane region" description="Helical" evidence="5">
    <location>
        <begin position="198"/>
        <end position="220"/>
    </location>
</feature>
<keyword evidence="7" id="KW-1185">Reference proteome</keyword>
<keyword evidence="2 5" id="KW-0812">Transmembrane</keyword>
<feature type="transmembrane region" description="Helical" evidence="5">
    <location>
        <begin position="69"/>
        <end position="92"/>
    </location>
</feature>
<dbReference type="AlphaFoldDB" id="A0A0J8GU42"/>
<feature type="transmembrane region" description="Helical" evidence="5">
    <location>
        <begin position="132"/>
        <end position="153"/>
    </location>
</feature>
<feature type="transmembrane region" description="Helical" evidence="5">
    <location>
        <begin position="104"/>
        <end position="126"/>
    </location>
</feature>
<dbReference type="Proteomes" id="UP000037600">
    <property type="component" value="Unassembled WGS sequence"/>
</dbReference>
<evidence type="ECO:0000256" key="2">
    <source>
        <dbReference type="ARBA" id="ARBA00022692"/>
    </source>
</evidence>
<evidence type="ECO:0000256" key="4">
    <source>
        <dbReference type="ARBA" id="ARBA00023136"/>
    </source>
</evidence>
<dbReference type="InterPro" id="IPR002657">
    <property type="entry name" value="BilAc:Na_symport/Acr3"/>
</dbReference>
<feature type="transmembrane region" description="Helical" evidence="5">
    <location>
        <begin position="174"/>
        <end position="192"/>
    </location>
</feature>
<dbReference type="PANTHER" id="PTHR10361:SF24">
    <property type="entry name" value="P3 PROTEIN"/>
    <property type="match status" value="1"/>
</dbReference>